<dbReference type="AlphaFoldDB" id="A0A822Z0C2"/>
<feature type="compositionally biased region" description="Basic and acidic residues" evidence="1">
    <location>
        <begin position="133"/>
        <end position="155"/>
    </location>
</feature>
<gene>
    <name evidence="2" type="ORF">HUJ06_008574</name>
</gene>
<protein>
    <submittedName>
        <fullName evidence="2">Uncharacterized protein</fullName>
    </submittedName>
</protein>
<accession>A0A822Z0C2</accession>
<proteinExistence type="predicted"/>
<evidence type="ECO:0000313" key="2">
    <source>
        <dbReference type="EMBL" id="DAD37933.1"/>
    </source>
</evidence>
<organism evidence="2 3">
    <name type="scientific">Nelumbo nucifera</name>
    <name type="common">Sacred lotus</name>
    <dbReference type="NCBI Taxonomy" id="4432"/>
    <lineage>
        <taxon>Eukaryota</taxon>
        <taxon>Viridiplantae</taxon>
        <taxon>Streptophyta</taxon>
        <taxon>Embryophyta</taxon>
        <taxon>Tracheophyta</taxon>
        <taxon>Spermatophyta</taxon>
        <taxon>Magnoliopsida</taxon>
        <taxon>Proteales</taxon>
        <taxon>Nelumbonaceae</taxon>
        <taxon>Nelumbo</taxon>
    </lineage>
</organism>
<feature type="compositionally biased region" description="Basic and acidic residues" evidence="1">
    <location>
        <begin position="85"/>
        <end position="94"/>
    </location>
</feature>
<name>A0A822Z0C2_NELNU</name>
<comment type="caution">
    <text evidence="2">The sequence shown here is derived from an EMBL/GenBank/DDBJ whole genome shotgun (WGS) entry which is preliminary data.</text>
</comment>
<keyword evidence="3" id="KW-1185">Reference proteome</keyword>
<reference evidence="2 3" key="1">
    <citation type="journal article" date="2020" name="Mol. Biol. Evol.">
        <title>Distinct Expression and Methylation Patterns for Genes with Different Fates following a Single Whole-Genome Duplication in Flowering Plants.</title>
        <authorList>
            <person name="Shi T."/>
            <person name="Rahmani R.S."/>
            <person name="Gugger P.F."/>
            <person name="Wang M."/>
            <person name="Li H."/>
            <person name="Zhang Y."/>
            <person name="Li Z."/>
            <person name="Wang Q."/>
            <person name="Van de Peer Y."/>
            <person name="Marchal K."/>
            <person name="Chen J."/>
        </authorList>
    </citation>
    <scope>NUCLEOTIDE SEQUENCE [LARGE SCALE GENOMIC DNA]</scope>
    <source>
        <tissue evidence="2">Leaf</tissue>
    </source>
</reference>
<evidence type="ECO:0000313" key="3">
    <source>
        <dbReference type="Proteomes" id="UP000607653"/>
    </source>
</evidence>
<feature type="region of interest" description="Disordered" evidence="1">
    <location>
        <begin position="81"/>
        <end position="155"/>
    </location>
</feature>
<dbReference type="Proteomes" id="UP000607653">
    <property type="component" value="Unassembled WGS sequence"/>
</dbReference>
<sequence>MESKETREIGVREKVTVLGTKKLTLLEPREKEKVVFAEPGSVRSQWMLKISATKLGGDLESKEMAEIGVKEKVLKLDTENLTSVEPKEKEKEGEEIGQQENKTSYSSFEEGKREVRKISKKIRDMPKRKKKRDITEALRCEGVHKEGKRQQKEEE</sequence>
<evidence type="ECO:0000256" key="1">
    <source>
        <dbReference type="SAM" id="MobiDB-lite"/>
    </source>
</evidence>
<dbReference type="EMBL" id="DUZY01000004">
    <property type="protein sequence ID" value="DAD37933.1"/>
    <property type="molecule type" value="Genomic_DNA"/>
</dbReference>
<feature type="compositionally biased region" description="Basic and acidic residues" evidence="1">
    <location>
        <begin position="109"/>
        <end position="125"/>
    </location>
</feature>